<reference evidence="2" key="1">
    <citation type="submission" date="2006-10" db="EMBL/GenBank/DDBJ databases">
        <title>Complete sequence of Solibacter usitatus Ellin6076.</title>
        <authorList>
            <consortium name="US DOE Joint Genome Institute"/>
            <person name="Copeland A."/>
            <person name="Lucas S."/>
            <person name="Lapidus A."/>
            <person name="Barry K."/>
            <person name="Detter J.C."/>
            <person name="Glavina del Rio T."/>
            <person name="Hammon N."/>
            <person name="Israni S."/>
            <person name="Dalin E."/>
            <person name="Tice H."/>
            <person name="Pitluck S."/>
            <person name="Thompson L.S."/>
            <person name="Brettin T."/>
            <person name="Bruce D."/>
            <person name="Han C."/>
            <person name="Tapia R."/>
            <person name="Gilna P."/>
            <person name="Schmutz J."/>
            <person name="Larimer F."/>
            <person name="Land M."/>
            <person name="Hauser L."/>
            <person name="Kyrpides N."/>
            <person name="Mikhailova N."/>
            <person name="Janssen P.H."/>
            <person name="Kuske C.R."/>
            <person name="Richardson P."/>
        </authorList>
    </citation>
    <scope>NUCLEOTIDE SEQUENCE</scope>
    <source>
        <strain evidence="2">Ellin6076</strain>
    </source>
</reference>
<evidence type="ECO:0000256" key="1">
    <source>
        <dbReference type="SAM" id="Coils"/>
    </source>
</evidence>
<proteinExistence type="predicted"/>
<name>Q020C5_SOLUE</name>
<dbReference type="STRING" id="234267.Acid_3770"/>
<feature type="coiled-coil region" evidence="1">
    <location>
        <begin position="35"/>
        <end position="62"/>
    </location>
</feature>
<protein>
    <submittedName>
        <fullName evidence="2">Uncharacterized protein</fullName>
    </submittedName>
</protein>
<accession>Q020C5</accession>
<organism evidence="2">
    <name type="scientific">Solibacter usitatus (strain Ellin6076)</name>
    <dbReference type="NCBI Taxonomy" id="234267"/>
    <lineage>
        <taxon>Bacteria</taxon>
        <taxon>Pseudomonadati</taxon>
        <taxon>Acidobacteriota</taxon>
        <taxon>Terriglobia</taxon>
        <taxon>Bryobacterales</taxon>
        <taxon>Solibacteraceae</taxon>
        <taxon>Candidatus Solibacter</taxon>
    </lineage>
</organism>
<dbReference type="AlphaFoldDB" id="Q020C5"/>
<dbReference type="eggNOG" id="COG3064">
    <property type="taxonomic scope" value="Bacteria"/>
</dbReference>
<dbReference type="InParanoid" id="Q020C5"/>
<gene>
    <name evidence="2" type="ordered locus">Acid_3770</name>
</gene>
<evidence type="ECO:0000313" key="2">
    <source>
        <dbReference type="EMBL" id="ABJ84740.1"/>
    </source>
</evidence>
<dbReference type="EMBL" id="CP000473">
    <property type="protein sequence ID" value="ABJ84740.1"/>
    <property type="molecule type" value="Genomic_DNA"/>
</dbReference>
<sequence length="356" mass="37959" precursor="true">MPGGIRKRSVACLIACATGLAAQNASRLAPCPDEIERLKDQVRQQQEQIDALRKRLDAQQTLLEGLHPTPAVTPPPVLVLPDSAPVQAPLSLQIGGATITPTGFIDLSQVWRTRTVTSGLPTNFAAIPFNNTALGHRPQTLSSAASTRLGVQVNTRVLGFDVLGVVETDFLGYVPNNVATTTNSYGLRLRLAFADIGKNRWEFLAGQNWSLLTPARRGISPLPESLFLTQDLDPNIQSGLIWSRVPQARLVFHASPNVSIGVSFESSNTYAGGSAGAGTITLPSALAPNYFGQVDNSTGNGNSVPSPNTDWIAKIAFDTKTASRPLHLEVAGVGNRFAFYNPLNARSFSITGGESH</sequence>
<dbReference type="HOGENOM" id="CLU_778215_0_0_0"/>
<dbReference type="KEGG" id="sus:Acid_3770"/>
<keyword evidence="1" id="KW-0175">Coiled coil</keyword>